<protein>
    <submittedName>
        <fullName evidence="2">Glycosyltransferase family 61 protein</fullName>
    </submittedName>
</protein>
<evidence type="ECO:0000259" key="1">
    <source>
        <dbReference type="Pfam" id="PF04577"/>
    </source>
</evidence>
<dbReference type="Pfam" id="PF04577">
    <property type="entry name" value="Glyco_transf_61"/>
    <property type="match status" value="1"/>
</dbReference>
<gene>
    <name evidence="2" type="ORF">FAP39_14685</name>
</gene>
<name>A0A4U7MWK0_9RHOB</name>
<keyword evidence="3" id="KW-1185">Reference proteome</keyword>
<proteinExistence type="predicted"/>
<sequence length="370" mass="41904">MALRFDPEQQLADQIEVIEDAIIVPFGDGTSKNMARPAGVFYPDGRYCETAQTWRASNRPTIVEPRFPQPEEITGHLPGTVLFGGLGYGHFGHALCESTARLWGLDHSPESIDQVVFIPKRQFTWPSRSLPPLRPIVNALGDVPDLVAVGSPTRVDRLVVPPQGFGVNDMIGACPEFRTFMDERLRKTVTAEGPEKIFISRSKLFRKRGRFLQEEALERHFEAEGFSIFHPQEHNVATQLAQYKAAKVIVSSDNSALHLAAFVVSAECRIAILLRRPGTIYKDFIEQFDRFAGISPVIIDACSRFWFREDEPVQFNEVISYIDLEKTSRALAEHGFIENAAWPNLSEREMEIRLEDFEERAETLLEEVFP</sequence>
<dbReference type="AlphaFoldDB" id="A0A4U7MWK0"/>
<dbReference type="InterPro" id="IPR049625">
    <property type="entry name" value="Glyco_transf_61_cat"/>
</dbReference>
<dbReference type="OrthoDB" id="7843421at2"/>
<dbReference type="GO" id="GO:0016757">
    <property type="term" value="F:glycosyltransferase activity"/>
    <property type="evidence" value="ECO:0007669"/>
    <property type="project" value="InterPro"/>
</dbReference>
<comment type="caution">
    <text evidence="2">The sequence shown here is derived from an EMBL/GenBank/DDBJ whole genome shotgun (WGS) entry which is preliminary data.</text>
</comment>
<keyword evidence="2" id="KW-0808">Transferase</keyword>
<organism evidence="2 3">
    <name type="scientific">Shimia litoralis</name>
    <dbReference type="NCBI Taxonomy" id="420403"/>
    <lineage>
        <taxon>Bacteria</taxon>
        <taxon>Pseudomonadati</taxon>
        <taxon>Pseudomonadota</taxon>
        <taxon>Alphaproteobacteria</taxon>
        <taxon>Rhodobacterales</taxon>
        <taxon>Roseobacteraceae</taxon>
    </lineage>
</organism>
<evidence type="ECO:0000313" key="2">
    <source>
        <dbReference type="EMBL" id="TKZ17257.1"/>
    </source>
</evidence>
<evidence type="ECO:0000313" key="3">
    <source>
        <dbReference type="Proteomes" id="UP000306575"/>
    </source>
</evidence>
<reference evidence="2 3" key="1">
    <citation type="submission" date="2019-04" db="EMBL/GenBank/DDBJ databases">
        <title>Genome sequence of Pelagicola litoralis CL-ES2.</title>
        <authorList>
            <person name="Cao J."/>
        </authorList>
    </citation>
    <scope>NUCLEOTIDE SEQUENCE [LARGE SCALE GENOMIC DNA]</scope>
    <source>
        <strain evidence="2 3">CL-ES2</strain>
    </source>
</reference>
<accession>A0A4U7MWK0</accession>
<dbReference type="EMBL" id="SULI01000024">
    <property type="protein sequence ID" value="TKZ17257.1"/>
    <property type="molecule type" value="Genomic_DNA"/>
</dbReference>
<dbReference type="RefSeq" id="WP_138017137.1">
    <property type="nucleotide sequence ID" value="NZ_SULI01000024.1"/>
</dbReference>
<dbReference type="Proteomes" id="UP000306575">
    <property type="component" value="Unassembled WGS sequence"/>
</dbReference>
<feature type="domain" description="Glycosyltransferase 61 catalytic" evidence="1">
    <location>
        <begin position="91"/>
        <end position="262"/>
    </location>
</feature>